<keyword evidence="1" id="KW-1133">Transmembrane helix</keyword>
<gene>
    <name evidence="2" type="ORF">ABR189_24230</name>
</gene>
<reference evidence="2 3" key="1">
    <citation type="submission" date="2024-06" db="EMBL/GenBank/DDBJ databases">
        <title>Chitinophaga defluvii sp. nov., isolated from municipal sewage.</title>
        <authorList>
            <person name="Zhang L."/>
        </authorList>
    </citation>
    <scope>NUCLEOTIDE SEQUENCE [LARGE SCALE GENOMIC DNA]</scope>
    <source>
        <strain evidence="2 3">H8</strain>
    </source>
</reference>
<dbReference type="Proteomes" id="UP001549749">
    <property type="component" value="Unassembled WGS sequence"/>
</dbReference>
<comment type="caution">
    <text evidence="2">The sequence shown here is derived from an EMBL/GenBank/DDBJ whole genome shotgun (WGS) entry which is preliminary data.</text>
</comment>
<dbReference type="RefSeq" id="WP_354663081.1">
    <property type="nucleotide sequence ID" value="NZ_JBEXAC010000002.1"/>
</dbReference>
<keyword evidence="1" id="KW-0472">Membrane</keyword>
<dbReference type="SUPFAM" id="SSF55961">
    <property type="entry name" value="Bet v1-like"/>
    <property type="match status" value="1"/>
</dbReference>
<name>A0ABV2TCY6_9BACT</name>
<protein>
    <submittedName>
        <fullName evidence="2">SRPBCC family protein</fullName>
    </submittedName>
</protein>
<feature type="transmembrane region" description="Helical" evidence="1">
    <location>
        <begin position="7"/>
        <end position="25"/>
    </location>
</feature>
<proteinExistence type="predicted"/>
<evidence type="ECO:0000313" key="3">
    <source>
        <dbReference type="Proteomes" id="UP001549749"/>
    </source>
</evidence>
<organism evidence="2 3">
    <name type="scientific">Chitinophaga defluvii</name>
    <dbReference type="NCBI Taxonomy" id="3163343"/>
    <lineage>
        <taxon>Bacteria</taxon>
        <taxon>Pseudomonadati</taxon>
        <taxon>Bacteroidota</taxon>
        <taxon>Chitinophagia</taxon>
        <taxon>Chitinophagales</taxon>
        <taxon>Chitinophagaceae</taxon>
        <taxon>Chitinophaga</taxon>
    </lineage>
</organism>
<evidence type="ECO:0000256" key="1">
    <source>
        <dbReference type="SAM" id="Phobius"/>
    </source>
</evidence>
<dbReference type="Gene3D" id="3.30.530.20">
    <property type="match status" value="1"/>
</dbReference>
<dbReference type="EMBL" id="JBEXAC010000002">
    <property type="protein sequence ID" value="MET7000522.1"/>
    <property type="molecule type" value="Genomic_DNA"/>
</dbReference>
<accession>A0ABV2TCY6</accession>
<evidence type="ECO:0000313" key="2">
    <source>
        <dbReference type="EMBL" id="MET7000522.1"/>
    </source>
</evidence>
<keyword evidence="3" id="KW-1185">Reference proteome</keyword>
<dbReference type="InterPro" id="IPR023393">
    <property type="entry name" value="START-like_dom_sf"/>
</dbReference>
<sequence>MKIVKRILIVIVALIALVLIVALFTKKDYALEREITINKPKQVVFDYVKYLKNQDNFSKWAKMDPNMKKEYKGTDGTVGFVSSWDSESKDVGKGEQEITAIREGEQIDFALHFIKPFDGRANAFMATTALSENQTNVKWGFSSRMNYPMNIMLLFMDMDKMLGTDLETGLQNLKGILEKQ</sequence>
<keyword evidence="1" id="KW-0812">Transmembrane</keyword>
<dbReference type="CDD" id="cd07818">
    <property type="entry name" value="SRPBCC_1"/>
    <property type="match status" value="1"/>
</dbReference>